<protein>
    <submittedName>
        <fullName evidence="2">CSON003075 protein</fullName>
    </submittedName>
</protein>
<organism evidence="2">
    <name type="scientific">Culicoides sonorensis</name>
    <name type="common">Biting midge</name>
    <dbReference type="NCBI Taxonomy" id="179676"/>
    <lineage>
        <taxon>Eukaryota</taxon>
        <taxon>Metazoa</taxon>
        <taxon>Ecdysozoa</taxon>
        <taxon>Arthropoda</taxon>
        <taxon>Hexapoda</taxon>
        <taxon>Insecta</taxon>
        <taxon>Pterygota</taxon>
        <taxon>Neoptera</taxon>
        <taxon>Endopterygota</taxon>
        <taxon>Diptera</taxon>
        <taxon>Nematocera</taxon>
        <taxon>Chironomoidea</taxon>
        <taxon>Ceratopogonidae</taxon>
        <taxon>Ceratopogoninae</taxon>
        <taxon>Culicoides</taxon>
        <taxon>Monoculicoides</taxon>
    </lineage>
</organism>
<dbReference type="Pfam" id="PF15916">
    <property type="entry name" value="DUF4743"/>
    <property type="match status" value="1"/>
</dbReference>
<accession>A0A336KA49</accession>
<dbReference type="AlphaFoldDB" id="A0A336KA49"/>
<name>A0A336KA49_CULSO</name>
<evidence type="ECO:0000313" key="2">
    <source>
        <dbReference type="EMBL" id="SSX00558.1"/>
    </source>
</evidence>
<gene>
    <name evidence="2" type="primary">CSON003075</name>
</gene>
<dbReference type="VEuPathDB" id="VectorBase:CSON003075"/>
<dbReference type="PROSITE" id="PS51462">
    <property type="entry name" value="NUDIX"/>
    <property type="match status" value="1"/>
</dbReference>
<dbReference type="SUPFAM" id="SSF55811">
    <property type="entry name" value="Nudix"/>
    <property type="match status" value="1"/>
</dbReference>
<dbReference type="PANTHER" id="PTHR13622:SF8">
    <property type="entry name" value="THIAMIN PYROPHOSPHOKINASE 1"/>
    <property type="match status" value="1"/>
</dbReference>
<proteinExistence type="predicted"/>
<dbReference type="EMBL" id="UFQT01000152">
    <property type="protein sequence ID" value="SSX20938.1"/>
    <property type="molecule type" value="Genomic_DNA"/>
</dbReference>
<reference evidence="2" key="1">
    <citation type="submission" date="2018-04" db="EMBL/GenBank/DDBJ databases">
        <authorList>
            <person name="Go L.Y."/>
            <person name="Mitchell J.A."/>
        </authorList>
    </citation>
    <scope>NUCLEOTIDE SEQUENCE</scope>
    <source>
        <tissue evidence="2">Whole organism</tissue>
    </source>
</reference>
<dbReference type="CDD" id="cd03676">
    <property type="entry name" value="NUDIX_Tnr3_like"/>
    <property type="match status" value="1"/>
</dbReference>
<dbReference type="Pfam" id="PF00293">
    <property type="entry name" value="NUDIX"/>
    <property type="match status" value="1"/>
</dbReference>
<sequence>MMNSRFLQLAKKINCFYLNGILKGECRPFFVDGKQVGLIRPDVVNKLLNYPEVFIVRESDLDGRVSNSSSVAIKKEPMDFSSIIFHCNPLKKGIIELNPAFRDYNERTSKVEQVLLELREKDEFITLRGWRDEYYEVKDTNSSCLLKMDRSATPIFAIRNYGVTINGYVKHPELGLCIWFQQRSDTKQTWPGFWDNMVSGGVTVGYGIKETAIKESQEEASVPLPFLENLVSAGSVSFFFESERGLFPNTEYVFDLELPVDFQPKCIDGEVQAFELMPLTKCLDWICSPKFKTTSAPVVLDFLIRHGIITPENEPNFSEIVELIHVPLQSLYKLSLVTSNGKNGFSSHGSPTHQSPINE</sequence>
<dbReference type="InterPro" id="IPR031804">
    <property type="entry name" value="DUF4743"/>
</dbReference>
<feature type="domain" description="Nudix hydrolase" evidence="1">
    <location>
        <begin position="160"/>
        <end position="301"/>
    </location>
</feature>
<dbReference type="PANTHER" id="PTHR13622">
    <property type="entry name" value="THIAMIN PYROPHOSPHOKINASE"/>
    <property type="match status" value="1"/>
</dbReference>
<evidence type="ECO:0000313" key="3">
    <source>
        <dbReference type="EMBL" id="SSX20938.1"/>
    </source>
</evidence>
<dbReference type="Gene3D" id="3.90.79.10">
    <property type="entry name" value="Nucleoside Triphosphate Pyrophosphohydrolase"/>
    <property type="match status" value="1"/>
</dbReference>
<dbReference type="GO" id="GO:0044715">
    <property type="term" value="F:8-oxo-dGDP phosphatase activity"/>
    <property type="evidence" value="ECO:0007669"/>
    <property type="project" value="UniProtKB-ARBA"/>
</dbReference>
<dbReference type="InterPro" id="IPR015797">
    <property type="entry name" value="NUDIX_hydrolase-like_dom_sf"/>
</dbReference>
<dbReference type="InterPro" id="IPR000086">
    <property type="entry name" value="NUDIX_hydrolase_dom"/>
</dbReference>
<evidence type="ECO:0000259" key="1">
    <source>
        <dbReference type="PROSITE" id="PS51462"/>
    </source>
</evidence>
<dbReference type="FunFam" id="3.90.79.10:FF:000019">
    <property type="entry name" value="Thiamin pyrophosphokinase, putative"/>
    <property type="match status" value="1"/>
</dbReference>
<dbReference type="EMBL" id="UFQS01000152">
    <property type="protein sequence ID" value="SSX00558.1"/>
    <property type="molecule type" value="Genomic_DNA"/>
</dbReference>
<reference evidence="3" key="2">
    <citation type="submission" date="2018-07" db="EMBL/GenBank/DDBJ databases">
        <authorList>
            <person name="Quirk P.G."/>
            <person name="Krulwich T.A."/>
        </authorList>
    </citation>
    <scope>NUCLEOTIDE SEQUENCE</scope>
</reference>